<dbReference type="OrthoDB" id="5196392at2"/>
<organism evidence="5 6">
    <name type="scientific">Mycolicibacterium fallax</name>
    <name type="common">Mycobacterium fallax</name>
    <dbReference type="NCBI Taxonomy" id="1793"/>
    <lineage>
        <taxon>Bacteria</taxon>
        <taxon>Bacillati</taxon>
        <taxon>Actinomycetota</taxon>
        <taxon>Actinomycetes</taxon>
        <taxon>Mycobacteriales</taxon>
        <taxon>Mycobacteriaceae</taxon>
        <taxon>Mycolicibacterium</taxon>
    </lineage>
</organism>
<comment type="caution">
    <text evidence="5">The sequence shown here is derived from an EMBL/GenBank/DDBJ whole genome shotgun (WGS) entry which is preliminary data.</text>
</comment>
<evidence type="ECO:0000256" key="1">
    <source>
        <dbReference type="ARBA" id="ARBA00004370"/>
    </source>
</evidence>
<dbReference type="PANTHER" id="PTHR37042">
    <property type="entry name" value="OUTER MEMBRANE PROTEIN RV1973"/>
    <property type="match status" value="1"/>
</dbReference>
<dbReference type="EMBL" id="LQOJ01000020">
    <property type="protein sequence ID" value="ORV06743.1"/>
    <property type="molecule type" value="Genomic_DNA"/>
</dbReference>
<reference evidence="5 6" key="1">
    <citation type="submission" date="2016-01" db="EMBL/GenBank/DDBJ databases">
        <title>The new phylogeny of the genus Mycobacterium.</title>
        <authorList>
            <person name="Tarcisio F."/>
            <person name="Conor M."/>
            <person name="Antonella G."/>
            <person name="Elisabetta G."/>
            <person name="Giulia F.S."/>
            <person name="Sara T."/>
            <person name="Anna F."/>
            <person name="Clotilde B."/>
            <person name="Roberto B."/>
            <person name="Veronica D.S."/>
            <person name="Fabio R."/>
            <person name="Monica P."/>
            <person name="Olivier J."/>
            <person name="Enrico T."/>
            <person name="Nicola S."/>
        </authorList>
    </citation>
    <scope>NUCLEOTIDE SEQUENCE [LARGE SCALE GENOMIC DNA]</scope>
    <source>
        <strain evidence="5 6">DSM 44179</strain>
    </source>
</reference>
<evidence type="ECO:0000313" key="6">
    <source>
        <dbReference type="Proteomes" id="UP000193484"/>
    </source>
</evidence>
<proteinExistence type="predicted"/>
<dbReference type="PANTHER" id="PTHR37042:SF4">
    <property type="entry name" value="OUTER MEMBRANE PROTEIN RV1973"/>
    <property type="match status" value="1"/>
</dbReference>
<feature type="transmembrane region" description="Helical" evidence="4">
    <location>
        <begin position="80"/>
        <end position="104"/>
    </location>
</feature>
<dbReference type="Proteomes" id="UP000193484">
    <property type="component" value="Unassembled WGS sequence"/>
</dbReference>
<name>A0A1X1RI28_MYCFA</name>
<evidence type="ECO:0000256" key="4">
    <source>
        <dbReference type="SAM" id="Phobius"/>
    </source>
</evidence>
<dbReference type="GO" id="GO:0016020">
    <property type="term" value="C:membrane"/>
    <property type="evidence" value="ECO:0007669"/>
    <property type="project" value="UniProtKB-SubCell"/>
</dbReference>
<dbReference type="STRING" id="1793.AWC04_04640"/>
<evidence type="ECO:0000256" key="3">
    <source>
        <dbReference type="SAM" id="MobiDB-lite"/>
    </source>
</evidence>
<evidence type="ECO:0000256" key="2">
    <source>
        <dbReference type="ARBA" id="ARBA00023136"/>
    </source>
</evidence>
<accession>A0A1X1RI28</accession>
<dbReference type="AlphaFoldDB" id="A0A1X1RI28"/>
<dbReference type="RefSeq" id="WP_085093573.1">
    <property type="nucleotide sequence ID" value="NZ_AP022603.1"/>
</dbReference>
<keyword evidence="4" id="KW-1133">Transmembrane helix</keyword>
<feature type="region of interest" description="Disordered" evidence="3">
    <location>
        <begin position="1"/>
        <end position="65"/>
    </location>
</feature>
<comment type="subcellular location">
    <subcellularLocation>
        <location evidence="1">Membrane</location>
    </subcellularLocation>
</comment>
<keyword evidence="4" id="KW-0812">Transmembrane</keyword>
<keyword evidence="6" id="KW-1185">Reference proteome</keyword>
<sequence length="239" mass="25089">MSQEPKLNADQLNAGQLNAGPAEPTVSMEDVPVSEAVIEQVSLEKTAPQAEEPAGEEPAGEEPAVPAETLAAEAGARLRWAMIGAITLAVLLLASAALAVTLYFTSYRPAQLTDAAAQATVLDVAKSGAVAILSYSPETLESDLSDAKSRLTGDFLDYYIDFTDEAVRPAVQTKQVSTTANVARGAVTEMHANTAKVLLFINQATTSETLTTPSVAQSSILVTLDRVNGKWLISGFDPI</sequence>
<feature type="compositionally biased region" description="Polar residues" evidence="3">
    <location>
        <begin position="1"/>
        <end position="16"/>
    </location>
</feature>
<gene>
    <name evidence="5" type="ORF">AWC04_04640</name>
</gene>
<evidence type="ECO:0000313" key="5">
    <source>
        <dbReference type="EMBL" id="ORV06743.1"/>
    </source>
</evidence>
<keyword evidence="2 4" id="KW-0472">Membrane</keyword>
<protein>
    <submittedName>
        <fullName evidence="5">Uncharacterized protein</fullName>
    </submittedName>
</protein>